<evidence type="ECO:0000256" key="1">
    <source>
        <dbReference type="ARBA" id="ARBA00022448"/>
    </source>
</evidence>
<dbReference type="RefSeq" id="WP_149484849.1">
    <property type="nucleotide sequence ID" value="NZ_CP036150.1"/>
</dbReference>
<evidence type="ECO:0000259" key="9">
    <source>
        <dbReference type="PROSITE" id="PS50893"/>
    </source>
</evidence>
<dbReference type="GO" id="GO:0016887">
    <property type="term" value="F:ATP hydrolysis activity"/>
    <property type="evidence" value="ECO:0007669"/>
    <property type="project" value="InterPro"/>
</dbReference>
<dbReference type="Gene3D" id="2.40.50.100">
    <property type="match status" value="1"/>
</dbReference>
<dbReference type="SUPFAM" id="SSF52540">
    <property type="entry name" value="P-loop containing nucleoside triphosphate hydrolases"/>
    <property type="match status" value="1"/>
</dbReference>
<dbReference type="GO" id="GO:0043190">
    <property type="term" value="C:ATP-binding cassette (ABC) transporter complex"/>
    <property type="evidence" value="ECO:0007669"/>
    <property type="project" value="InterPro"/>
</dbReference>
<dbReference type="GO" id="GO:0005524">
    <property type="term" value="F:ATP binding"/>
    <property type="evidence" value="ECO:0007669"/>
    <property type="project" value="UniProtKB-KW"/>
</dbReference>
<evidence type="ECO:0000256" key="5">
    <source>
        <dbReference type="ARBA" id="ARBA00022840"/>
    </source>
</evidence>
<proteinExistence type="predicted"/>
<keyword evidence="3" id="KW-0410">Iron transport</keyword>
<dbReference type="KEGG" id="ock:EXM22_01695"/>
<protein>
    <submittedName>
        <fullName evidence="10">ABC transporter ATP-binding protein</fullName>
    </submittedName>
</protein>
<evidence type="ECO:0000256" key="7">
    <source>
        <dbReference type="ARBA" id="ARBA00023065"/>
    </source>
</evidence>
<dbReference type="PROSITE" id="PS50893">
    <property type="entry name" value="ABC_TRANSPORTER_2"/>
    <property type="match status" value="1"/>
</dbReference>
<dbReference type="SMART" id="SM00382">
    <property type="entry name" value="AAA"/>
    <property type="match status" value="1"/>
</dbReference>
<keyword evidence="1" id="KW-0813">Transport</keyword>
<sequence length="345" mass="39264">MIDITLNNLTKQYNKSEPAVVKSLNMTVSRGDLVALLGPSGCGKTTILKMIAGLHSVSDGEVLFDGKVVNHIPAEEREVVMVFQNSLLFPFMTVAENIGFGLKMRHLGKEEIDRRVHEMLELIQMDGMGERKSHQLSGGQKQRVALARALVIRPQVLLLDEPLSNLDAYLRDEMRDLILQVHRDFKVTTIFVTHDQEEAVLLADKVALIFEGRLHQYGAVRDFYEKPQSERVASFFGNRNFIQGICSKQGIETEVGTLQSALAKDRHGEKVCLMIRPEHILPEKGKENTILCLIKEKIYMGTFVRYRIEFADNLWDVLDSPEQRAGYDEGKRGWFTFPSHRIWIV</sequence>
<evidence type="ECO:0000256" key="2">
    <source>
        <dbReference type="ARBA" id="ARBA00022475"/>
    </source>
</evidence>
<dbReference type="InterPro" id="IPR003439">
    <property type="entry name" value="ABC_transporter-like_ATP-bd"/>
</dbReference>
<evidence type="ECO:0000313" key="10">
    <source>
        <dbReference type="EMBL" id="QEN06766.1"/>
    </source>
</evidence>
<dbReference type="SUPFAM" id="SSF50331">
    <property type="entry name" value="MOP-like"/>
    <property type="match status" value="1"/>
</dbReference>
<keyword evidence="11" id="KW-1185">Reference proteome</keyword>
<dbReference type="InterPro" id="IPR027417">
    <property type="entry name" value="P-loop_NTPase"/>
</dbReference>
<dbReference type="EMBL" id="CP036150">
    <property type="protein sequence ID" value="QEN06766.1"/>
    <property type="molecule type" value="Genomic_DNA"/>
</dbReference>
<dbReference type="GO" id="GO:0015408">
    <property type="term" value="F:ABC-type ferric iron transporter activity"/>
    <property type="evidence" value="ECO:0007669"/>
    <property type="project" value="InterPro"/>
</dbReference>
<feature type="domain" description="ABC transporter" evidence="9">
    <location>
        <begin position="4"/>
        <end position="236"/>
    </location>
</feature>
<dbReference type="InterPro" id="IPR015853">
    <property type="entry name" value="ABC_transpr_FbpC"/>
</dbReference>
<keyword evidence="7" id="KW-0406">Ion transport</keyword>
<keyword evidence="8" id="KW-0472">Membrane</keyword>
<keyword evidence="2" id="KW-1003">Cell membrane</keyword>
<keyword evidence="5 10" id="KW-0067">ATP-binding</keyword>
<evidence type="ECO:0000256" key="4">
    <source>
        <dbReference type="ARBA" id="ARBA00022741"/>
    </source>
</evidence>
<dbReference type="FunFam" id="3.40.50.300:FF:000042">
    <property type="entry name" value="Maltose/maltodextrin ABC transporter, ATP-binding protein"/>
    <property type="match status" value="1"/>
</dbReference>
<dbReference type="InterPro" id="IPR050093">
    <property type="entry name" value="ABC_SmlMolc_Importer"/>
</dbReference>
<reference evidence="10 11" key="1">
    <citation type="submission" date="2019-02" db="EMBL/GenBank/DDBJ databases">
        <title>Complete Genome Sequence and Methylome Analysis of free living Spirochaetas.</title>
        <authorList>
            <person name="Fomenkov A."/>
            <person name="Dubinina G."/>
            <person name="Leshcheva N."/>
            <person name="Mikheeva N."/>
            <person name="Grabovich M."/>
            <person name="Vincze T."/>
            <person name="Roberts R.J."/>
        </authorList>
    </citation>
    <scope>NUCLEOTIDE SEQUENCE [LARGE SCALE GENOMIC DNA]</scope>
    <source>
        <strain evidence="10 11">K2</strain>
    </source>
</reference>
<keyword evidence="6" id="KW-0408">Iron</keyword>
<dbReference type="CDD" id="cd03259">
    <property type="entry name" value="ABC_Carb_Solutes_like"/>
    <property type="match status" value="1"/>
</dbReference>
<dbReference type="Pfam" id="PF00005">
    <property type="entry name" value="ABC_tran"/>
    <property type="match status" value="1"/>
</dbReference>
<dbReference type="OrthoDB" id="9802264at2"/>
<evidence type="ECO:0000313" key="11">
    <source>
        <dbReference type="Proteomes" id="UP000324209"/>
    </source>
</evidence>
<dbReference type="Pfam" id="PF08402">
    <property type="entry name" value="TOBE_2"/>
    <property type="match status" value="1"/>
</dbReference>
<organism evidence="10 11">
    <name type="scientific">Oceanispirochaeta crateris</name>
    <dbReference type="NCBI Taxonomy" id="2518645"/>
    <lineage>
        <taxon>Bacteria</taxon>
        <taxon>Pseudomonadati</taxon>
        <taxon>Spirochaetota</taxon>
        <taxon>Spirochaetia</taxon>
        <taxon>Spirochaetales</taxon>
        <taxon>Spirochaetaceae</taxon>
        <taxon>Oceanispirochaeta</taxon>
    </lineage>
</organism>
<evidence type="ECO:0000256" key="3">
    <source>
        <dbReference type="ARBA" id="ARBA00022496"/>
    </source>
</evidence>
<evidence type="ECO:0000256" key="6">
    <source>
        <dbReference type="ARBA" id="ARBA00023004"/>
    </source>
</evidence>
<dbReference type="InterPro" id="IPR017871">
    <property type="entry name" value="ABC_transporter-like_CS"/>
</dbReference>
<dbReference type="PANTHER" id="PTHR42781:SF4">
    <property type="entry name" value="SPERMIDINE_PUTRESCINE IMPORT ATP-BINDING PROTEIN POTA"/>
    <property type="match status" value="1"/>
</dbReference>
<dbReference type="InterPro" id="IPR008995">
    <property type="entry name" value="Mo/tungstate-bd_C_term_dom"/>
</dbReference>
<dbReference type="PANTHER" id="PTHR42781">
    <property type="entry name" value="SPERMIDINE/PUTRESCINE IMPORT ATP-BINDING PROTEIN POTA"/>
    <property type="match status" value="1"/>
</dbReference>
<dbReference type="Proteomes" id="UP000324209">
    <property type="component" value="Chromosome"/>
</dbReference>
<dbReference type="InterPro" id="IPR003593">
    <property type="entry name" value="AAA+_ATPase"/>
</dbReference>
<dbReference type="InterPro" id="IPR013611">
    <property type="entry name" value="Transp-assoc_OB_typ2"/>
</dbReference>
<dbReference type="PROSITE" id="PS00211">
    <property type="entry name" value="ABC_TRANSPORTER_1"/>
    <property type="match status" value="1"/>
</dbReference>
<accession>A0A5C1QJS4</accession>
<dbReference type="Gene3D" id="3.40.50.300">
    <property type="entry name" value="P-loop containing nucleotide triphosphate hydrolases"/>
    <property type="match status" value="1"/>
</dbReference>
<gene>
    <name evidence="10" type="ORF">EXM22_01695</name>
</gene>
<evidence type="ECO:0000256" key="8">
    <source>
        <dbReference type="ARBA" id="ARBA00023136"/>
    </source>
</evidence>
<name>A0A5C1QJS4_9SPIO</name>
<keyword evidence="4" id="KW-0547">Nucleotide-binding</keyword>
<dbReference type="AlphaFoldDB" id="A0A5C1QJS4"/>